<accession>A0A8S5UAX4</accession>
<proteinExistence type="predicted"/>
<dbReference type="EMBL" id="BK016055">
    <property type="protein sequence ID" value="DAF91510.1"/>
    <property type="molecule type" value="Genomic_DNA"/>
</dbReference>
<protein>
    <submittedName>
        <fullName evidence="1">Uncharacterized protein</fullName>
    </submittedName>
</protein>
<organism evidence="1">
    <name type="scientific">Caudovirales sp. ctCVG11</name>
    <dbReference type="NCBI Taxonomy" id="2825759"/>
    <lineage>
        <taxon>Viruses</taxon>
        <taxon>Duplodnaviria</taxon>
        <taxon>Heunggongvirae</taxon>
        <taxon>Uroviricota</taxon>
        <taxon>Caudoviricetes</taxon>
    </lineage>
</organism>
<name>A0A8S5UAX4_9CAUD</name>
<evidence type="ECO:0000313" key="1">
    <source>
        <dbReference type="EMBL" id="DAF91510.1"/>
    </source>
</evidence>
<sequence>MHLRRERKINSTRSYFQYLKKSYVTLKNRTWDLNKEI</sequence>
<reference evidence="1" key="1">
    <citation type="journal article" date="2021" name="Proc. Natl. Acad. Sci. U.S.A.">
        <title>A Catalog of Tens of Thousands of Viruses from Human Metagenomes Reveals Hidden Associations with Chronic Diseases.</title>
        <authorList>
            <person name="Tisza M.J."/>
            <person name="Buck C.B."/>
        </authorList>
    </citation>
    <scope>NUCLEOTIDE SEQUENCE</scope>
    <source>
        <strain evidence="1">CtCVG11</strain>
    </source>
</reference>